<sequence>MDYLKSRLSPDIALPAYTALRGKGINYADPAHWKQFLVNWEQPWLWICLASVIFNPVFWNTVARNEYRNKSMTKIFGGPYNGTYVLAVIIFSLGIIRDLMYVPAASPVHVTCYPLLLTGMMLSDSYEKTLLSQPVLPAMAHPLFRYAGAALFVVGQVLVVTSIYALGITGTYLGDYFGILMSHRVTSFPFNIMENPMYNGSTLCFLGTALWYARPAGVVITAVVALVYQIALMYEGPFTSKIYSSAADKKRSDSIKSSAKDTAKSVQDKGNHILASATSASKSSGTSSARQSSNVSSGNTSSGSSYASAAARSPTSNGLASTDPTPVTGISHLGLGVPVDTTSPVRSGAGVRTRSRAGRVVDDD</sequence>
<keyword evidence="2" id="KW-1185">Reference proteome</keyword>
<evidence type="ECO:0000313" key="1">
    <source>
        <dbReference type="EMBL" id="KAJ9093208.1"/>
    </source>
</evidence>
<accession>A0ACC2V295</accession>
<gene>
    <name evidence="1" type="ORF">QFC21_006525</name>
</gene>
<reference evidence="1" key="1">
    <citation type="submission" date="2023-04" db="EMBL/GenBank/DDBJ databases">
        <title>Draft Genome sequencing of Naganishia species isolated from polar environments using Oxford Nanopore Technology.</title>
        <authorList>
            <person name="Leo P."/>
            <person name="Venkateswaran K."/>
        </authorList>
    </citation>
    <scope>NUCLEOTIDE SEQUENCE</scope>
    <source>
        <strain evidence="1">MNA-CCFEE 5423</strain>
    </source>
</reference>
<organism evidence="1 2">
    <name type="scientific">Naganishia friedmannii</name>
    <dbReference type="NCBI Taxonomy" id="89922"/>
    <lineage>
        <taxon>Eukaryota</taxon>
        <taxon>Fungi</taxon>
        <taxon>Dikarya</taxon>
        <taxon>Basidiomycota</taxon>
        <taxon>Agaricomycotina</taxon>
        <taxon>Tremellomycetes</taxon>
        <taxon>Filobasidiales</taxon>
        <taxon>Filobasidiaceae</taxon>
        <taxon>Naganishia</taxon>
    </lineage>
</organism>
<dbReference type="Proteomes" id="UP001227268">
    <property type="component" value="Unassembled WGS sequence"/>
</dbReference>
<evidence type="ECO:0000313" key="2">
    <source>
        <dbReference type="Proteomes" id="UP001227268"/>
    </source>
</evidence>
<dbReference type="EMBL" id="JASBWT010000032">
    <property type="protein sequence ID" value="KAJ9093208.1"/>
    <property type="molecule type" value="Genomic_DNA"/>
</dbReference>
<protein>
    <submittedName>
        <fullName evidence="1">Uncharacterized protein</fullName>
    </submittedName>
</protein>
<comment type="caution">
    <text evidence="1">The sequence shown here is derived from an EMBL/GenBank/DDBJ whole genome shotgun (WGS) entry which is preliminary data.</text>
</comment>
<name>A0ACC2V295_9TREE</name>
<proteinExistence type="predicted"/>